<dbReference type="RefSeq" id="XP_035582790.1">
    <property type="nucleotide sequence ID" value="XM_035726897.1"/>
</dbReference>
<dbReference type="Gene3D" id="1.20.5.2650">
    <property type="match status" value="1"/>
</dbReference>
<evidence type="ECO:0000256" key="5">
    <source>
        <dbReference type="ARBA" id="ARBA00035403"/>
    </source>
</evidence>
<dbReference type="GeneID" id="113920550"/>
<dbReference type="AlphaFoldDB" id="A0A6P9F6Q0"/>
<dbReference type="GO" id="GO:0005840">
    <property type="term" value="C:ribosome"/>
    <property type="evidence" value="ECO:0007669"/>
    <property type="project" value="UniProtKB-KW"/>
</dbReference>
<name>A0A6P9F6Q0_ZALCA</name>
<protein>
    <recommendedName>
        <fullName evidence="4">Small ribosomal subunit protein eS6</fullName>
    </recommendedName>
    <alternativeName>
        <fullName evidence="5">40S ribosomal protein S6</fullName>
    </alternativeName>
</protein>
<dbReference type="InterPro" id="IPR001377">
    <property type="entry name" value="Ribosomal_eS6"/>
</dbReference>
<dbReference type="KEGG" id="zca:113920550"/>
<comment type="similarity">
    <text evidence="1">Belongs to the eukaryotic ribosomal protein eS6 family.</text>
</comment>
<evidence type="ECO:0000256" key="4">
    <source>
        <dbReference type="ARBA" id="ARBA00035278"/>
    </source>
</evidence>
<dbReference type="Proteomes" id="UP000515165">
    <property type="component" value="Chromosome 3"/>
</dbReference>
<evidence type="ECO:0000256" key="3">
    <source>
        <dbReference type="ARBA" id="ARBA00023274"/>
    </source>
</evidence>
<keyword evidence="7" id="KW-1185">Reference proteome</keyword>
<keyword evidence="2" id="KW-0689">Ribosomal protein</keyword>
<dbReference type="GO" id="GO:0003735">
    <property type="term" value="F:structural constituent of ribosome"/>
    <property type="evidence" value="ECO:0007669"/>
    <property type="project" value="InterPro"/>
</dbReference>
<sequence length="133" mass="15153">MVQITGGNDKQGFPMTHGHVYLLLSKGHTCYRPRRTGERKHKSPWGFIVDAILSVLNLVIVKKGEKDIPGFIDTTVPHRLGPQRASRIHKLFRLCKEDDVCPYVVRKPLNKEGKKPRTKESKIQHLVTPPVLQ</sequence>
<dbReference type="GO" id="GO:1990904">
    <property type="term" value="C:ribonucleoprotein complex"/>
    <property type="evidence" value="ECO:0007669"/>
    <property type="project" value="UniProtKB-KW"/>
</dbReference>
<feature type="region of interest" description="Disordered" evidence="6">
    <location>
        <begin position="111"/>
        <end position="133"/>
    </location>
</feature>
<dbReference type="GO" id="GO:0006412">
    <property type="term" value="P:translation"/>
    <property type="evidence" value="ECO:0007669"/>
    <property type="project" value="InterPro"/>
</dbReference>
<dbReference type="PROSITE" id="PS00578">
    <property type="entry name" value="RIBOSOMAL_S6E"/>
    <property type="match status" value="1"/>
</dbReference>
<organism evidence="7 8">
    <name type="scientific">Zalophus californianus</name>
    <name type="common">California sealion</name>
    <dbReference type="NCBI Taxonomy" id="9704"/>
    <lineage>
        <taxon>Eukaryota</taxon>
        <taxon>Metazoa</taxon>
        <taxon>Chordata</taxon>
        <taxon>Craniata</taxon>
        <taxon>Vertebrata</taxon>
        <taxon>Euteleostomi</taxon>
        <taxon>Mammalia</taxon>
        <taxon>Eutheria</taxon>
        <taxon>Laurasiatheria</taxon>
        <taxon>Carnivora</taxon>
        <taxon>Caniformia</taxon>
        <taxon>Pinnipedia</taxon>
        <taxon>Otariidae</taxon>
        <taxon>Zalophus</taxon>
    </lineage>
</organism>
<proteinExistence type="inferred from homology"/>
<evidence type="ECO:0000313" key="8">
    <source>
        <dbReference type="RefSeq" id="XP_035582790.1"/>
    </source>
</evidence>
<evidence type="ECO:0000256" key="6">
    <source>
        <dbReference type="SAM" id="MobiDB-lite"/>
    </source>
</evidence>
<accession>A0A6P9F6Q0</accession>
<dbReference type="PANTHER" id="PTHR11502">
    <property type="entry name" value="40S RIBOSOMAL PROTEIN S6"/>
    <property type="match status" value="1"/>
</dbReference>
<dbReference type="OrthoDB" id="9791974at2759"/>
<evidence type="ECO:0000256" key="1">
    <source>
        <dbReference type="ARBA" id="ARBA00009312"/>
    </source>
</evidence>
<evidence type="ECO:0000256" key="2">
    <source>
        <dbReference type="ARBA" id="ARBA00022980"/>
    </source>
</evidence>
<dbReference type="Pfam" id="PF01092">
    <property type="entry name" value="Ribosomal_S6e"/>
    <property type="match status" value="1"/>
</dbReference>
<dbReference type="SMART" id="SM01405">
    <property type="entry name" value="Ribosomal_S6e"/>
    <property type="match status" value="1"/>
</dbReference>
<feature type="compositionally biased region" description="Basic and acidic residues" evidence="6">
    <location>
        <begin position="111"/>
        <end position="123"/>
    </location>
</feature>
<dbReference type="InterPro" id="IPR018282">
    <property type="entry name" value="Ribosomal_eS6_CS"/>
</dbReference>
<evidence type="ECO:0000313" key="7">
    <source>
        <dbReference type="Proteomes" id="UP000515165"/>
    </source>
</evidence>
<gene>
    <name evidence="8" type="primary">LOC113920550</name>
</gene>
<keyword evidence="3" id="KW-0687">Ribonucleoprotein</keyword>
<reference evidence="8" key="1">
    <citation type="submission" date="2025-08" db="UniProtKB">
        <authorList>
            <consortium name="RefSeq"/>
        </authorList>
    </citation>
    <scope>IDENTIFICATION</scope>
    <source>
        <tissue evidence="8">Blood</tissue>
    </source>
</reference>